<dbReference type="InterPro" id="IPR054350">
    <property type="entry name" value="PurT/PurK_preATP-grasp"/>
</dbReference>
<feature type="domain" description="ATP-grasp" evidence="7">
    <location>
        <begin position="102"/>
        <end position="288"/>
    </location>
</feature>
<dbReference type="NCBIfam" id="TIGR01161">
    <property type="entry name" value="purK"/>
    <property type="match status" value="1"/>
</dbReference>
<reference evidence="9" key="1">
    <citation type="submission" date="2016-06" db="EMBL/GenBank/DDBJ databases">
        <title>Whole genome sequencing of Thermus brockianus strain GE-1.</title>
        <authorList>
            <person name="Schaefers C."/>
            <person name="Blank S."/>
            <person name="Wiebusch S."/>
            <person name="Elleuche S."/>
            <person name="Antranikian G."/>
        </authorList>
    </citation>
    <scope>NUCLEOTIDE SEQUENCE [LARGE SCALE GENOMIC DNA]</scope>
    <source>
        <strain evidence="9">GE-1</strain>
    </source>
</reference>
<dbReference type="InterPro" id="IPR003135">
    <property type="entry name" value="ATP-grasp_carboxylate-amine"/>
</dbReference>
<dbReference type="EC" id="6.3.4.18" evidence="5 6"/>
<evidence type="ECO:0000313" key="9">
    <source>
        <dbReference type="Proteomes" id="UP000182993"/>
    </source>
</evidence>
<dbReference type="Gene3D" id="3.30.1490.20">
    <property type="entry name" value="ATP-grasp fold, A domain"/>
    <property type="match status" value="1"/>
</dbReference>
<name>A0A1J0LU74_THEBO</name>
<dbReference type="SUPFAM" id="SSF52440">
    <property type="entry name" value="PreATP-grasp domain"/>
    <property type="match status" value="1"/>
</dbReference>
<comment type="pathway">
    <text evidence="5 6">Purine metabolism; IMP biosynthesis via de novo pathway; 5-amino-1-(5-phospho-D-ribosyl)imidazole-4-carboxylate from 5-amino-1-(5-phospho-D-ribosyl)imidazole (N5-CAIR route): step 1/2.</text>
</comment>
<evidence type="ECO:0000256" key="6">
    <source>
        <dbReference type="RuleBase" id="RU361200"/>
    </source>
</evidence>
<dbReference type="GO" id="GO:0004638">
    <property type="term" value="F:phosphoribosylaminoimidazole carboxylase activity"/>
    <property type="evidence" value="ECO:0007669"/>
    <property type="project" value="InterPro"/>
</dbReference>
<evidence type="ECO:0000256" key="2">
    <source>
        <dbReference type="ARBA" id="ARBA00022741"/>
    </source>
</evidence>
<evidence type="ECO:0000256" key="5">
    <source>
        <dbReference type="HAMAP-Rule" id="MF_01928"/>
    </source>
</evidence>
<comment type="similarity">
    <text evidence="5 6">Belongs to the PurK/PurT family.</text>
</comment>
<dbReference type="PANTHER" id="PTHR11609:SF5">
    <property type="entry name" value="PHOSPHORIBOSYLAMINOIMIDAZOLE CARBOXYLASE"/>
    <property type="match status" value="1"/>
</dbReference>
<dbReference type="InterPro" id="IPR011761">
    <property type="entry name" value="ATP-grasp"/>
</dbReference>
<comment type="function">
    <text evidence="6">Catalyzes the ATP-dependent conversion of 5-aminoimidazole ribonucleotide (AIR) and HCO(3)- to N5-carboxyaminoimidazole ribonucleotide (N5-CAIR).</text>
</comment>
<proteinExistence type="inferred from homology"/>
<evidence type="ECO:0000256" key="1">
    <source>
        <dbReference type="ARBA" id="ARBA00022598"/>
    </source>
</evidence>
<gene>
    <name evidence="5 6" type="primary">purK</name>
    <name evidence="8" type="ORF">A0O31_01668</name>
</gene>
<dbReference type="SUPFAM" id="SSF56059">
    <property type="entry name" value="Glutathione synthetase ATP-binding domain-like"/>
    <property type="match status" value="1"/>
</dbReference>
<feature type="binding site" evidence="5">
    <location>
        <position position="204"/>
    </location>
    <ligand>
        <name>ATP</name>
        <dbReference type="ChEBI" id="CHEBI:30616"/>
    </ligand>
</feature>
<dbReference type="HAMAP" id="MF_01928">
    <property type="entry name" value="PurK"/>
    <property type="match status" value="1"/>
</dbReference>
<keyword evidence="2 5" id="KW-0547">Nucleotide-binding</keyword>
<feature type="binding site" evidence="5">
    <location>
        <position position="138"/>
    </location>
    <ligand>
        <name>ATP</name>
        <dbReference type="ChEBI" id="CHEBI:30616"/>
    </ligand>
</feature>
<dbReference type="Pfam" id="PF02222">
    <property type="entry name" value="ATP-grasp"/>
    <property type="match status" value="1"/>
</dbReference>
<comment type="catalytic activity">
    <reaction evidence="5 6">
        <text>5-amino-1-(5-phospho-beta-D-ribosyl)imidazole + hydrogencarbonate + ATP = 5-carboxyamino-1-(5-phospho-D-ribosyl)imidazole + ADP + phosphate + 2 H(+)</text>
        <dbReference type="Rhea" id="RHEA:19317"/>
        <dbReference type="ChEBI" id="CHEBI:15378"/>
        <dbReference type="ChEBI" id="CHEBI:17544"/>
        <dbReference type="ChEBI" id="CHEBI:30616"/>
        <dbReference type="ChEBI" id="CHEBI:43474"/>
        <dbReference type="ChEBI" id="CHEBI:58730"/>
        <dbReference type="ChEBI" id="CHEBI:137981"/>
        <dbReference type="ChEBI" id="CHEBI:456216"/>
        <dbReference type="EC" id="6.3.4.18"/>
    </reaction>
</comment>
<dbReference type="Gene3D" id="3.30.470.20">
    <property type="entry name" value="ATP-grasp fold, B domain"/>
    <property type="match status" value="1"/>
</dbReference>
<dbReference type="SUPFAM" id="SSF51246">
    <property type="entry name" value="Rudiment single hybrid motif"/>
    <property type="match status" value="1"/>
</dbReference>
<dbReference type="AlphaFoldDB" id="A0A1J0LU74"/>
<dbReference type="GO" id="GO:0006189">
    <property type="term" value="P:'de novo' IMP biosynthetic process"/>
    <property type="evidence" value="ECO:0007669"/>
    <property type="project" value="UniProtKB-UniRule"/>
</dbReference>
<dbReference type="NCBIfam" id="NF004679">
    <property type="entry name" value="PRK06019.1-5"/>
    <property type="match status" value="1"/>
</dbReference>
<dbReference type="PANTHER" id="PTHR11609">
    <property type="entry name" value="PURINE BIOSYNTHESIS PROTEIN 6/7, PUR6/7"/>
    <property type="match status" value="1"/>
</dbReference>
<dbReference type="OrthoDB" id="9804625at2"/>
<evidence type="ECO:0000256" key="4">
    <source>
        <dbReference type="ARBA" id="ARBA00022840"/>
    </source>
</evidence>
<dbReference type="InterPro" id="IPR016185">
    <property type="entry name" value="PreATP-grasp_dom_sf"/>
</dbReference>
<feature type="binding site" evidence="5">
    <location>
        <position position="181"/>
    </location>
    <ligand>
        <name>ATP</name>
        <dbReference type="ChEBI" id="CHEBI:30616"/>
    </ligand>
</feature>
<feature type="binding site" evidence="5">
    <location>
        <begin position="173"/>
        <end position="176"/>
    </location>
    <ligand>
        <name>ATP</name>
        <dbReference type="ChEBI" id="CHEBI:30616"/>
    </ligand>
</feature>
<evidence type="ECO:0000313" key="8">
    <source>
        <dbReference type="EMBL" id="APD09776.1"/>
    </source>
</evidence>
<feature type="binding site" evidence="5">
    <location>
        <begin position="258"/>
        <end position="259"/>
    </location>
    <ligand>
        <name>ATP</name>
        <dbReference type="ChEBI" id="CHEBI:30616"/>
    </ligand>
</feature>
<comment type="function">
    <text evidence="5">Catalyzes the ATP-dependent conversion of 5-aminoimidazole ribonucleotide (AIR) and HCO(3)(-) to N5-carboxyaminoimidazole ribonucleotide (N5-CAIR).</text>
</comment>
<keyword evidence="3 5" id="KW-0658">Purine biosynthesis</keyword>
<protein>
    <recommendedName>
        <fullName evidence="5 6">N5-carboxyaminoimidazole ribonucleotide synthase</fullName>
        <shortName evidence="5 6">N5-CAIR synthase</shortName>
        <ecNumber evidence="5 6">6.3.4.18</ecNumber>
    </recommendedName>
    <alternativeName>
        <fullName evidence="5 6">5-(carboxyamino)imidazole ribonucleotide synthetase</fullName>
    </alternativeName>
</protein>
<dbReference type="FunFam" id="3.40.50.20:FF:000016">
    <property type="entry name" value="N5-carboxyaminoimidazole ribonucleotide synthase"/>
    <property type="match status" value="1"/>
</dbReference>
<dbReference type="Pfam" id="PF22660">
    <property type="entry name" value="RS_preATP-grasp-like"/>
    <property type="match status" value="1"/>
</dbReference>
<dbReference type="PROSITE" id="PS50975">
    <property type="entry name" value="ATP_GRASP"/>
    <property type="match status" value="1"/>
</dbReference>
<dbReference type="KEGG" id="tbc:A0O31_01668"/>
<dbReference type="InterPro" id="IPR040686">
    <property type="entry name" value="PurK_C"/>
</dbReference>
<dbReference type="InterPro" id="IPR013815">
    <property type="entry name" value="ATP_grasp_subdomain_1"/>
</dbReference>
<sequence>MRVGILGGGQLGRMLALAGYPLGLSFRFLDPSPEACAGQVGELCVGEFADLEALSRFAQGLDLVTYEFENVPVEAAKRLAQSLPVFPPPKALEVAQDRLQEKSFMRALGIPTPPFHPVDGEGDLKEALKAVGLPALLKTRRGGYDGKGQALVRTEGEALEALKALGEKGLLLEGFVPFDREVSLLAVRGRDGALAFYPLVENHHRGGILRLSLAPAPGLAEALQRKAEAYAKEALRALDYAGVLALEFFQVGEELLFNEMAPRVHNSGHWTLEGAETSQFENHLRAILGLPLGSTAPRGFSAMANLIGLKPDWAEVLALEGAHLHWYGKGVRPGRKVGHITLRRDTWEELQRDLPRLLALAGSPGIIGGKGGEGWTGPSA</sequence>
<dbReference type="InterPro" id="IPR005875">
    <property type="entry name" value="PurK"/>
</dbReference>
<dbReference type="FunFam" id="3.30.470.20:FF:000029">
    <property type="entry name" value="N5-carboxyaminoimidazole ribonucleotide synthase"/>
    <property type="match status" value="1"/>
</dbReference>
<evidence type="ECO:0000256" key="3">
    <source>
        <dbReference type="ARBA" id="ARBA00022755"/>
    </source>
</evidence>
<dbReference type="FunFam" id="3.30.1490.20:FF:000015">
    <property type="entry name" value="N5-carboxyaminoimidazole ribonucleotide synthase"/>
    <property type="match status" value="1"/>
</dbReference>
<organism evidence="8 9">
    <name type="scientific">Thermus brockianus</name>
    <dbReference type="NCBI Taxonomy" id="56956"/>
    <lineage>
        <taxon>Bacteria</taxon>
        <taxon>Thermotogati</taxon>
        <taxon>Deinococcota</taxon>
        <taxon>Deinococci</taxon>
        <taxon>Thermales</taxon>
        <taxon>Thermaceae</taxon>
        <taxon>Thermus</taxon>
    </lineage>
</organism>
<dbReference type="GO" id="GO:0034028">
    <property type="term" value="F:5-(carboxyamino)imidazole ribonucleotide synthase activity"/>
    <property type="evidence" value="ECO:0007669"/>
    <property type="project" value="UniProtKB-UniRule"/>
</dbReference>
<keyword evidence="4 5" id="KW-0067">ATP-binding</keyword>
<evidence type="ECO:0000259" key="7">
    <source>
        <dbReference type="PROSITE" id="PS50975"/>
    </source>
</evidence>
<dbReference type="RefSeq" id="WP_071677434.1">
    <property type="nucleotide sequence ID" value="NZ_CP016312.1"/>
</dbReference>
<dbReference type="STRING" id="56956.A0O31_01668"/>
<dbReference type="UniPathway" id="UPA00074">
    <property type="reaction ID" value="UER00942"/>
</dbReference>
<dbReference type="Gene3D" id="3.40.50.20">
    <property type="match status" value="1"/>
</dbReference>
<feature type="binding site" evidence="5">
    <location>
        <begin position="143"/>
        <end position="149"/>
    </location>
    <ligand>
        <name>ATP</name>
        <dbReference type="ChEBI" id="CHEBI:30616"/>
    </ligand>
</feature>
<dbReference type="InterPro" id="IPR011054">
    <property type="entry name" value="Rudment_hybrid_motif"/>
</dbReference>
<dbReference type="Pfam" id="PF17769">
    <property type="entry name" value="PurK_C"/>
    <property type="match status" value="1"/>
</dbReference>
<dbReference type="GO" id="GO:0046872">
    <property type="term" value="F:metal ion binding"/>
    <property type="evidence" value="ECO:0007669"/>
    <property type="project" value="InterPro"/>
</dbReference>
<dbReference type="EMBL" id="CP016312">
    <property type="protein sequence ID" value="APD09776.1"/>
    <property type="molecule type" value="Genomic_DNA"/>
</dbReference>
<dbReference type="NCBIfam" id="NF004676">
    <property type="entry name" value="PRK06019.1-2"/>
    <property type="match status" value="1"/>
</dbReference>
<dbReference type="GO" id="GO:0005829">
    <property type="term" value="C:cytosol"/>
    <property type="evidence" value="ECO:0007669"/>
    <property type="project" value="TreeGrafter"/>
</dbReference>
<accession>A0A1J0LU74</accession>
<dbReference type="GO" id="GO:0005524">
    <property type="term" value="F:ATP binding"/>
    <property type="evidence" value="ECO:0007669"/>
    <property type="project" value="UniProtKB-UniRule"/>
</dbReference>
<dbReference type="Proteomes" id="UP000182993">
    <property type="component" value="Chromosome"/>
</dbReference>
<keyword evidence="1 5" id="KW-0436">Ligase</keyword>
<comment type="subunit">
    <text evidence="5 6">Homodimer.</text>
</comment>
<feature type="binding site" evidence="5">
    <location>
        <position position="98"/>
    </location>
    <ligand>
        <name>ATP</name>
        <dbReference type="ChEBI" id="CHEBI:30616"/>
    </ligand>
</feature>